<dbReference type="SUPFAM" id="SSF52507">
    <property type="entry name" value="Homo-oligomeric flavin-containing Cys decarboxylases, HFCD"/>
    <property type="match status" value="1"/>
</dbReference>
<evidence type="ECO:0000256" key="3">
    <source>
        <dbReference type="HAMAP-Rule" id="MF_02225"/>
    </source>
</evidence>
<feature type="binding site" evidence="3">
    <location>
        <begin position="321"/>
        <end position="324"/>
    </location>
    <ligand>
        <name>CTP</name>
        <dbReference type="ChEBI" id="CHEBI:37563"/>
    </ligand>
</feature>
<comment type="pathway">
    <text evidence="3 4">Cofactor biosynthesis; coenzyme A biosynthesis; CoA from (R)-pantothenate: step 3/5.</text>
</comment>
<dbReference type="Gene3D" id="3.40.50.1950">
    <property type="entry name" value="Flavin prenyltransferase-like"/>
    <property type="match status" value="1"/>
</dbReference>
<feature type="domain" description="DNA/pantothenate metabolism flavoprotein C-terminal" evidence="6">
    <location>
        <begin position="202"/>
        <end position="410"/>
    </location>
</feature>
<dbReference type="GO" id="GO:0004632">
    <property type="term" value="F:phosphopantothenate--cysteine ligase activity"/>
    <property type="evidence" value="ECO:0007669"/>
    <property type="project" value="UniProtKB-UniRule"/>
</dbReference>
<keyword evidence="2 3" id="KW-0456">Lyase</keyword>
<keyword evidence="3 4" id="KW-0285">Flavoprotein</keyword>
<dbReference type="GO" id="GO:0015937">
    <property type="term" value="P:coenzyme A biosynthetic process"/>
    <property type="evidence" value="ECO:0007669"/>
    <property type="project" value="UniProtKB-UniRule"/>
</dbReference>
<dbReference type="EMBL" id="PUIV01000033">
    <property type="protein sequence ID" value="PWB92890.1"/>
    <property type="molecule type" value="Genomic_DNA"/>
</dbReference>
<dbReference type="Pfam" id="PF04127">
    <property type="entry name" value="DFP"/>
    <property type="match status" value="1"/>
</dbReference>
<gene>
    <name evidence="3 7" type="primary">coaBC</name>
    <name evidence="7" type="ORF">C5689_15775</name>
</gene>
<dbReference type="InterPro" id="IPR036551">
    <property type="entry name" value="Flavin_trans-like"/>
</dbReference>
<dbReference type="InterPro" id="IPR007085">
    <property type="entry name" value="DNA/pantothenate-metab_flavo_C"/>
</dbReference>
<keyword evidence="8" id="KW-1185">Reference proteome</keyword>
<dbReference type="Gene3D" id="3.40.50.10300">
    <property type="entry name" value="CoaB-like"/>
    <property type="match status" value="1"/>
</dbReference>
<keyword evidence="3" id="KW-0479">Metal-binding</keyword>
<dbReference type="UniPathway" id="UPA00241">
    <property type="reaction ID" value="UER00353"/>
</dbReference>
<name>A0A2U1SMQ6_METSR</name>
<evidence type="ECO:0000256" key="1">
    <source>
        <dbReference type="ARBA" id="ARBA00022793"/>
    </source>
</evidence>
<feature type="binding site" evidence="3">
    <location>
        <position position="341"/>
    </location>
    <ligand>
        <name>CTP</name>
        <dbReference type="ChEBI" id="CHEBI:37563"/>
    </ligand>
</feature>
<dbReference type="Proteomes" id="UP000245137">
    <property type="component" value="Unassembled WGS sequence"/>
</dbReference>
<evidence type="ECO:0000259" key="5">
    <source>
        <dbReference type="Pfam" id="PF02441"/>
    </source>
</evidence>
<dbReference type="PANTHER" id="PTHR14359:SF6">
    <property type="entry name" value="PHOSPHOPANTOTHENOYLCYSTEINE DECARBOXYLASE"/>
    <property type="match status" value="1"/>
</dbReference>
<evidence type="ECO:0000259" key="6">
    <source>
        <dbReference type="Pfam" id="PF04127"/>
    </source>
</evidence>
<dbReference type="GO" id="GO:0015941">
    <property type="term" value="P:pantothenate catabolic process"/>
    <property type="evidence" value="ECO:0007669"/>
    <property type="project" value="InterPro"/>
</dbReference>
<dbReference type="SUPFAM" id="SSF102645">
    <property type="entry name" value="CoaB-like"/>
    <property type="match status" value="1"/>
</dbReference>
<feature type="region of interest" description="Phosphopantothenate--cysteine ligase" evidence="3">
    <location>
        <begin position="207"/>
        <end position="418"/>
    </location>
</feature>
<dbReference type="RefSeq" id="WP_108918215.1">
    <property type="nucleotide sequence ID" value="NZ_BGJY01000025.1"/>
</dbReference>
<protein>
    <recommendedName>
        <fullName evidence="3">Coenzyme A biosynthesis bifunctional protein CoaBC</fullName>
    </recommendedName>
    <alternativeName>
        <fullName evidence="3">DNA/pantothenate metabolism flavoprotein</fullName>
    </alternativeName>
    <alternativeName>
        <fullName evidence="3">Phosphopantothenoylcysteine synthetase/decarboxylase</fullName>
        <shortName evidence="3">PPCS-PPCDC</shortName>
    </alternativeName>
    <domain>
        <recommendedName>
            <fullName evidence="3">Phosphopantothenoylcysteine decarboxylase</fullName>
            <shortName evidence="3">PPC decarboxylase</shortName>
            <shortName evidence="3">PPC-DC</shortName>
            <ecNumber evidence="3">4.1.1.36</ecNumber>
        </recommendedName>
        <alternativeName>
            <fullName evidence="3">CoaC</fullName>
        </alternativeName>
    </domain>
    <domain>
        <recommendedName>
            <fullName evidence="3">Phosphopantothenate--cysteine ligase</fullName>
            <ecNumber evidence="3">6.3.2.5</ecNumber>
        </recommendedName>
        <alternativeName>
            <fullName evidence="3">CoaB</fullName>
        </alternativeName>
        <alternativeName>
            <fullName evidence="3">Phosphopantothenoylcysteine synthetase</fullName>
            <shortName evidence="3">PPC synthetase</shortName>
            <shortName evidence="3">PPC-S</shortName>
        </alternativeName>
    </domain>
</protein>
<dbReference type="PANTHER" id="PTHR14359">
    <property type="entry name" value="HOMO-OLIGOMERIC FLAVIN CONTAINING CYS DECARBOXYLASE FAMILY"/>
    <property type="match status" value="1"/>
</dbReference>
<feature type="region of interest" description="Phosphopantothenoylcysteine decarboxylase" evidence="3">
    <location>
        <begin position="1"/>
        <end position="206"/>
    </location>
</feature>
<feature type="active site" description="Proton donor" evidence="3">
    <location>
        <position position="164"/>
    </location>
</feature>
<keyword evidence="3" id="KW-0511">Multifunctional enzyme</keyword>
<dbReference type="HAMAP" id="MF_02225">
    <property type="entry name" value="CoaBC"/>
    <property type="match status" value="1"/>
</dbReference>
<comment type="similarity">
    <text evidence="3 4">In the N-terminal section; belongs to the HFCD (homo-oligomeric flavin containing Cys decarboxylase) superfamily.</text>
</comment>
<evidence type="ECO:0000256" key="2">
    <source>
        <dbReference type="ARBA" id="ARBA00023239"/>
    </source>
</evidence>
<feature type="binding site" evidence="3">
    <location>
        <position position="294"/>
    </location>
    <ligand>
        <name>CTP</name>
        <dbReference type="ChEBI" id="CHEBI:37563"/>
    </ligand>
</feature>
<keyword evidence="1 3" id="KW-0210">Decarboxylase</keyword>
<dbReference type="InterPro" id="IPR005252">
    <property type="entry name" value="CoaBC"/>
</dbReference>
<comment type="caution">
    <text evidence="3">Lacks conserved residue(s) required for the propagation of feature annotation.</text>
</comment>
<evidence type="ECO:0000313" key="7">
    <source>
        <dbReference type="EMBL" id="PWB92890.1"/>
    </source>
</evidence>
<dbReference type="Pfam" id="PF02441">
    <property type="entry name" value="Flavoprotein"/>
    <property type="match status" value="1"/>
</dbReference>
<feature type="domain" description="Flavoprotein" evidence="5">
    <location>
        <begin position="12"/>
        <end position="184"/>
    </location>
</feature>
<dbReference type="AlphaFoldDB" id="A0A2U1SMQ6"/>
<dbReference type="GO" id="GO:0010181">
    <property type="term" value="F:FMN binding"/>
    <property type="evidence" value="ECO:0007669"/>
    <property type="project" value="UniProtKB-UniRule"/>
</dbReference>
<proteinExistence type="inferred from homology"/>
<comment type="catalytic activity">
    <reaction evidence="3 4">
        <text>N-[(R)-4-phosphopantothenoyl]-L-cysteine + H(+) = (R)-4'-phosphopantetheine + CO2</text>
        <dbReference type="Rhea" id="RHEA:16793"/>
        <dbReference type="ChEBI" id="CHEBI:15378"/>
        <dbReference type="ChEBI" id="CHEBI:16526"/>
        <dbReference type="ChEBI" id="CHEBI:59458"/>
        <dbReference type="ChEBI" id="CHEBI:61723"/>
        <dbReference type="EC" id="4.1.1.36"/>
    </reaction>
</comment>
<dbReference type="NCBIfam" id="TIGR00521">
    <property type="entry name" value="coaBC_dfp"/>
    <property type="match status" value="1"/>
</dbReference>
<keyword evidence="3" id="KW-0460">Magnesium</keyword>
<keyword evidence="3 4" id="KW-0288">FMN</keyword>
<comment type="catalytic activity">
    <reaction evidence="3 4">
        <text>(R)-4'-phosphopantothenate + L-cysteine + CTP = N-[(R)-4-phosphopantothenoyl]-L-cysteine + CMP + diphosphate + H(+)</text>
        <dbReference type="Rhea" id="RHEA:19397"/>
        <dbReference type="ChEBI" id="CHEBI:10986"/>
        <dbReference type="ChEBI" id="CHEBI:15378"/>
        <dbReference type="ChEBI" id="CHEBI:33019"/>
        <dbReference type="ChEBI" id="CHEBI:35235"/>
        <dbReference type="ChEBI" id="CHEBI:37563"/>
        <dbReference type="ChEBI" id="CHEBI:59458"/>
        <dbReference type="ChEBI" id="CHEBI:60377"/>
        <dbReference type="EC" id="6.3.2.5"/>
    </reaction>
</comment>
<comment type="caution">
    <text evidence="7">The sequence shown here is derived from an EMBL/GenBank/DDBJ whole genome shotgun (WGS) entry which is preliminary data.</text>
</comment>
<feature type="binding site" evidence="3">
    <location>
        <position position="355"/>
    </location>
    <ligand>
        <name>CTP</name>
        <dbReference type="ChEBI" id="CHEBI:37563"/>
    </ligand>
</feature>
<comment type="cofactor">
    <cofactor evidence="3">
        <name>Mg(2+)</name>
        <dbReference type="ChEBI" id="CHEBI:18420"/>
    </cofactor>
</comment>
<feature type="binding site" evidence="3">
    <location>
        <position position="359"/>
    </location>
    <ligand>
        <name>CTP</name>
        <dbReference type="ChEBI" id="CHEBI:37563"/>
    </ligand>
</feature>
<comment type="function">
    <text evidence="4">Catalyzes two steps in the biosynthesis of coenzyme A. In the first step cysteine is conjugated to 4'-phosphopantothenate to form 4-phosphopantothenoylcysteine, in the latter compound is decarboxylated to form 4'-phosphopantotheine.</text>
</comment>
<evidence type="ECO:0000256" key="4">
    <source>
        <dbReference type="RuleBase" id="RU364078"/>
    </source>
</evidence>
<dbReference type="GO" id="GO:0046872">
    <property type="term" value="F:metal ion binding"/>
    <property type="evidence" value="ECO:0007669"/>
    <property type="project" value="UniProtKB-KW"/>
</dbReference>
<dbReference type="OrthoDB" id="9802554at2"/>
<feature type="binding site" evidence="3">
    <location>
        <position position="303"/>
    </location>
    <ligand>
        <name>CTP</name>
        <dbReference type="ChEBI" id="CHEBI:37563"/>
    </ligand>
</feature>
<dbReference type="GO" id="GO:0071513">
    <property type="term" value="C:phosphopantothenoylcysteine decarboxylase complex"/>
    <property type="evidence" value="ECO:0007669"/>
    <property type="project" value="TreeGrafter"/>
</dbReference>
<evidence type="ECO:0000313" key="8">
    <source>
        <dbReference type="Proteomes" id="UP000245137"/>
    </source>
</evidence>
<comment type="function">
    <text evidence="3">Catalyzes two sequential steps in the biosynthesis of coenzyme A. In the first step cysteine is conjugated to 4'-phosphopantothenate to form 4-phosphopantothenoylcysteine. In the second step the latter compound is decarboxylated to form 4'-phosphopantotheine.</text>
</comment>
<keyword evidence="3 4" id="KW-0436">Ligase</keyword>
<dbReference type="EC" id="6.3.2.5" evidence="3"/>
<comment type="pathway">
    <text evidence="3 4">Cofactor biosynthesis; coenzyme A biosynthesis; CoA from (R)-pantothenate: step 2/5.</text>
</comment>
<dbReference type="InterPro" id="IPR003382">
    <property type="entry name" value="Flavoprotein"/>
</dbReference>
<organism evidence="7 8">
    <name type="scientific">Methylosinus sporium</name>
    <dbReference type="NCBI Taxonomy" id="428"/>
    <lineage>
        <taxon>Bacteria</taxon>
        <taxon>Pseudomonadati</taxon>
        <taxon>Pseudomonadota</taxon>
        <taxon>Alphaproteobacteria</taxon>
        <taxon>Hyphomicrobiales</taxon>
        <taxon>Methylocystaceae</taxon>
        <taxon>Methylosinus</taxon>
    </lineage>
</organism>
<comment type="cofactor">
    <cofactor evidence="3">
        <name>FMN</name>
        <dbReference type="ChEBI" id="CHEBI:58210"/>
    </cofactor>
    <text evidence="3">Binds 1 FMN per subunit.</text>
</comment>
<reference evidence="7 8" key="1">
    <citation type="journal article" date="2018" name="Appl. Microbiol. Biotechnol.">
        <title>Co-cultivation of the strictly anaerobic methanogen Methanosarcina barkeri with aerobic methanotrophs in an oxygen-limited membrane bioreactor.</title>
        <authorList>
            <person name="In 't Zandt M.H."/>
            <person name="van den Bosch T.J.M."/>
            <person name="Rijkers R."/>
            <person name="van Kessel M.A.H.J."/>
            <person name="Jetten M.S.M."/>
            <person name="Welte C.U."/>
        </authorList>
    </citation>
    <scope>NUCLEOTIDE SEQUENCE [LARGE SCALE GENOMIC DNA]</scope>
    <source>
        <strain evidence="7 8">DSM 17706</strain>
    </source>
</reference>
<dbReference type="InterPro" id="IPR035929">
    <property type="entry name" value="CoaB-like_sf"/>
</dbReference>
<comment type="similarity">
    <text evidence="3 4">In the C-terminal section; belongs to the PPC synthetase family.</text>
</comment>
<dbReference type="EC" id="4.1.1.36" evidence="3"/>
<accession>A0A2U1SMQ6</accession>
<dbReference type="GO" id="GO:0004633">
    <property type="term" value="F:phosphopantothenoylcysteine decarboxylase activity"/>
    <property type="evidence" value="ECO:0007669"/>
    <property type="project" value="UniProtKB-UniRule"/>
</dbReference>
<sequence length="418" mass="43597">MVFSDPQSLSGKRILLVVGGGVAAYKALDLVRRLRERGAAVRAVLTAAAARFVTPLSFASLTGERVYEDLFSLTDEQEMGHIRLSREVDLVVVAPATAHLLARMAQGLADDLATTLLLATDKRTLVAPAMNLRMWLHPATQRNVAILRGDGALFVGPDEGEMACGEYGPGRMAEPLAIVAAIEAALRVDTRLPLPGAAPGPLAGRHVLVTSGPTREPIDPARFLSNRSSGKQGHAIAAAAARGGARVTLVSGPVEIADPQGVATRHVETAQQMLAAVEAALPADIFIGAAAVADWRVEPSADKIKKSASGAPPTLALRENPDILARVAQRGAGRPALVVGFAAETRDVLAHAQEKLARKGCDLIVANDVGAGVFGADSNEVHLVTRTGVQSWPRLGKDEVAARLVAYICESLAAGGTP</sequence>